<accession>A0A498C9W3</accession>
<dbReference type="InterPro" id="IPR025889">
    <property type="entry name" value="GSP17M-like_dom"/>
</dbReference>
<feature type="region of interest" description="Disordered" evidence="1">
    <location>
        <begin position="155"/>
        <end position="202"/>
    </location>
</feature>
<name>A0A498C9W3_9MICO</name>
<dbReference type="Pfam" id="PF11181">
    <property type="entry name" value="YflT"/>
    <property type="match status" value="1"/>
</dbReference>
<evidence type="ECO:0000256" key="1">
    <source>
        <dbReference type="SAM" id="MobiDB-lite"/>
    </source>
</evidence>
<evidence type="ECO:0000256" key="2">
    <source>
        <dbReference type="SAM" id="Phobius"/>
    </source>
</evidence>
<feature type="compositionally biased region" description="Basic and acidic residues" evidence="1">
    <location>
        <begin position="183"/>
        <end position="192"/>
    </location>
</feature>
<organism evidence="4 5">
    <name type="scientific">Microbacterium telephonicum</name>
    <dbReference type="NCBI Taxonomy" id="1714841"/>
    <lineage>
        <taxon>Bacteria</taxon>
        <taxon>Bacillati</taxon>
        <taxon>Actinomycetota</taxon>
        <taxon>Actinomycetes</taxon>
        <taxon>Micrococcales</taxon>
        <taxon>Microbacteriaceae</taxon>
        <taxon>Microbacterium</taxon>
    </lineage>
</organism>
<keyword evidence="2" id="KW-1133">Transmembrane helix</keyword>
<comment type="caution">
    <text evidence="4">The sequence shown here is derived from an EMBL/GenBank/DDBJ whole genome shotgun (WGS) entry which is preliminary data.</text>
</comment>
<protein>
    <recommendedName>
        <fullName evidence="3">General stress protein 17M-like domain-containing protein</fullName>
    </recommendedName>
</protein>
<keyword evidence="2" id="KW-0472">Membrane</keyword>
<reference evidence="4 5" key="1">
    <citation type="journal article" date="2015" name="Stand. Genomic Sci.">
        <title>Genomic Encyclopedia of Bacterial and Archaeal Type Strains, Phase III: the genomes of soil and plant-associated and newly described type strains.</title>
        <authorList>
            <person name="Whitman W.B."/>
            <person name="Woyke T."/>
            <person name="Klenk H.P."/>
            <person name="Zhou Y."/>
            <person name="Lilburn T.G."/>
            <person name="Beck B.J."/>
            <person name="De Vos P."/>
            <person name="Vandamme P."/>
            <person name="Eisen J.A."/>
            <person name="Garrity G."/>
            <person name="Hugenholtz P."/>
            <person name="Kyrpides N.C."/>
        </authorList>
    </citation>
    <scope>NUCLEOTIDE SEQUENCE [LARGE SCALE GENOMIC DNA]</scope>
    <source>
        <strain evidence="4 5">S2T63</strain>
    </source>
</reference>
<dbReference type="EMBL" id="RCDB01000002">
    <property type="protein sequence ID" value="RLK49091.1"/>
    <property type="molecule type" value="Genomic_DNA"/>
</dbReference>
<keyword evidence="5" id="KW-1185">Reference proteome</keyword>
<feature type="compositionally biased region" description="Low complexity" evidence="1">
    <location>
        <begin position="155"/>
        <end position="164"/>
    </location>
</feature>
<evidence type="ECO:0000313" key="4">
    <source>
        <dbReference type="EMBL" id="RLK49091.1"/>
    </source>
</evidence>
<keyword evidence="2" id="KW-0812">Transmembrane</keyword>
<feature type="compositionally biased region" description="Pro residues" evidence="1">
    <location>
        <begin position="165"/>
        <end position="182"/>
    </location>
</feature>
<feature type="domain" description="General stress protein 17M-like" evidence="3">
    <location>
        <begin position="12"/>
        <end position="96"/>
    </location>
</feature>
<evidence type="ECO:0000259" key="3">
    <source>
        <dbReference type="Pfam" id="PF11181"/>
    </source>
</evidence>
<sequence length="202" mass="20926">MIGGAPQEHGEKIADFPSYPAAQKAVTRLIEADIPAKDIAIVGRGIRSVETITGRLGYGAAARSGAINGILLGLLFSALFVLGTPGAAVQLFAGVMLVGIALGMLMSLIVYAFLRRKRDYSSITQLIADHYEVTVLPRSIHRAREVVGGRVGPAAAAPVAAPQQTPAPAPAPAPQPAPPLDAEPPRYGERIDPTPGDTPPAS</sequence>
<proteinExistence type="predicted"/>
<dbReference type="Proteomes" id="UP000273158">
    <property type="component" value="Unassembled WGS sequence"/>
</dbReference>
<feature type="transmembrane region" description="Helical" evidence="2">
    <location>
        <begin position="89"/>
        <end position="114"/>
    </location>
</feature>
<gene>
    <name evidence="4" type="ORF">C7474_1224</name>
</gene>
<dbReference type="AlphaFoldDB" id="A0A498C9W3"/>
<evidence type="ECO:0000313" key="5">
    <source>
        <dbReference type="Proteomes" id="UP000273158"/>
    </source>
</evidence>
<feature type="transmembrane region" description="Helical" evidence="2">
    <location>
        <begin position="65"/>
        <end position="83"/>
    </location>
</feature>